<proteinExistence type="inferred from homology"/>
<keyword evidence="13" id="KW-0599">Photoprotein</keyword>
<dbReference type="InterPro" id="IPR023395">
    <property type="entry name" value="MCP_dom_sf"/>
</dbReference>
<comment type="subunit">
    <text evidence="14">Homodimer (via N-terminus).</text>
</comment>
<dbReference type="InterPro" id="IPR002048">
    <property type="entry name" value="EF_hand_dom"/>
</dbReference>
<evidence type="ECO:0000256" key="7">
    <source>
        <dbReference type="ARBA" id="ARBA00022792"/>
    </source>
</evidence>
<feature type="repeat" description="Solcar" evidence="15">
    <location>
        <begin position="527"/>
        <end position="615"/>
    </location>
</feature>
<dbReference type="Pfam" id="PF00153">
    <property type="entry name" value="Mito_carr"/>
    <property type="match status" value="3"/>
</dbReference>
<evidence type="ECO:0000259" key="16">
    <source>
        <dbReference type="PROSITE" id="PS50222"/>
    </source>
</evidence>
<evidence type="ECO:0000256" key="6">
    <source>
        <dbReference type="ARBA" id="ARBA00022737"/>
    </source>
</evidence>
<comment type="similarity">
    <text evidence="3">Belongs to the aequorin family.</text>
</comment>
<evidence type="ECO:0000256" key="4">
    <source>
        <dbReference type="ARBA" id="ARBA00022448"/>
    </source>
</evidence>
<keyword evidence="5 15" id="KW-0812">Transmembrane</keyword>
<gene>
    <name evidence="18" type="primary">LOC100210937</name>
</gene>
<evidence type="ECO:0000256" key="8">
    <source>
        <dbReference type="ARBA" id="ARBA00022837"/>
    </source>
</evidence>
<evidence type="ECO:0000256" key="14">
    <source>
        <dbReference type="ARBA" id="ARBA00038674"/>
    </source>
</evidence>
<dbReference type="PROSITE" id="PS50222">
    <property type="entry name" value="EF_HAND_2"/>
    <property type="match status" value="1"/>
</dbReference>
<protein>
    <submittedName>
        <fullName evidence="18">Electrogenic aspartate/glutamate antiporter SLC25A13, mitochondrial isoform X2</fullName>
    </submittedName>
</protein>
<dbReference type="RefSeq" id="XP_065665065.1">
    <property type="nucleotide sequence ID" value="XM_065808993.1"/>
</dbReference>
<dbReference type="Gene3D" id="1.50.40.10">
    <property type="entry name" value="Mitochondrial carrier domain"/>
    <property type="match status" value="1"/>
</dbReference>
<organism evidence="17 18">
    <name type="scientific">Hydra vulgaris</name>
    <name type="common">Hydra</name>
    <name type="synonym">Hydra attenuata</name>
    <dbReference type="NCBI Taxonomy" id="6087"/>
    <lineage>
        <taxon>Eukaryota</taxon>
        <taxon>Metazoa</taxon>
        <taxon>Cnidaria</taxon>
        <taxon>Hydrozoa</taxon>
        <taxon>Hydroidolina</taxon>
        <taxon>Anthoathecata</taxon>
        <taxon>Aplanulata</taxon>
        <taxon>Hydridae</taxon>
        <taxon>Hydra</taxon>
    </lineage>
</organism>
<dbReference type="SUPFAM" id="SSF103506">
    <property type="entry name" value="Mitochondrial carrier"/>
    <property type="match status" value="1"/>
</dbReference>
<accession>A0ABM4CT08</accession>
<evidence type="ECO:0000256" key="12">
    <source>
        <dbReference type="ARBA" id="ARBA00023223"/>
    </source>
</evidence>
<name>A0ABM4CT08_HYDVU</name>
<evidence type="ECO:0000256" key="2">
    <source>
        <dbReference type="ARBA" id="ARBA00006375"/>
    </source>
</evidence>
<dbReference type="Proteomes" id="UP001652625">
    <property type="component" value="Chromosome 11"/>
</dbReference>
<evidence type="ECO:0000256" key="5">
    <source>
        <dbReference type="ARBA" id="ARBA00022692"/>
    </source>
</evidence>
<dbReference type="SMART" id="SM00054">
    <property type="entry name" value="EFh"/>
    <property type="match status" value="1"/>
</dbReference>
<dbReference type="Pfam" id="PF13405">
    <property type="entry name" value="EF-hand_6"/>
    <property type="match status" value="1"/>
</dbReference>
<keyword evidence="8" id="KW-0106">Calcium</keyword>
<dbReference type="PANTHER" id="PTHR45678:SF9">
    <property type="entry name" value="CALCIUM-BINDING MITOCHONDRIAL CARRIER PROTEIN ARALAR1"/>
    <property type="match status" value="1"/>
</dbReference>
<dbReference type="InterPro" id="IPR051028">
    <property type="entry name" value="Mito_Solute_Carrier"/>
</dbReference>
<keyword evidence="12" id="KW-0455">Luminescence</keyword>
<evidence type="ECO:0000256" key="10">
    <source>
        <dbReference type="ARBA" id="ARBA00023128"/>
    </source>
</evidence>
<keyword evidence="4" id="KW-0813">Transport</keyword>
<evidence type="ECO:0000256" key="9">
    <source>
        <dbReference type="ARBA" id="ARBA00022989"/>
    </source>
</evidence>
<evidence type="ECO:0000313" key="17">
    <source>
        <dbReference type="Proteomes" id="UP001652625"/>
    </source>
</evidence>
<keyword evidence="7" id="KW-0999">Mitochondrion inner membrane</keyword>
<dbReference type="SUPFAM" id="SSF47473">
    <property type="entry name" value="EF-hand"/>
    <property type="match status" value="1"/>
</dbReference>
<evidence type="ECO:0000256" key="15">
    <source>
        <dbReference type="PROSITE-ProRule" id="PRU00282"/>
    </source>
</evidence>
<dbReference type="InterPro" id="IPR018108">
    <property type="entry name" value="MCP_transmembrane"/>
</dbReference>
<feature type="repeat" description="Solcar" evidence="15">
    <location>
        <begin position="339"/>
        <end position="429"/>
    </location>
</feature>
<dbReference type="PANTHER" id="PTHR45678">
    <property type="entry name" value="MITOCHONDRIAL 2-OXODICARBOXYLATE CARRIER 1-RELATED"/>
    <property type="match status" value="1"/>
</dbReference>
<dbReference type="PROSITE" id="PS50920">
    <property type="entry name" value="SOLCAR"/>
    <property type="match status" value="3"/>
</dbReference>
<dbReference type="InterPro" id="IPR002067">
    <property type="entry name" value="MCP"/>
</dbReference>
<reference evidence="18" key="1">
    <citation type="submission" date="2025-08" db="UniProtKB">
        <authorList>
            <consortium name="RefSeq"/>
        </authorList>
    </citation>
    <scope>IDENTIFICATION</scope>
</reference>
<keyword evidence="11 15" id="KW-0472">Membrane</keyword>
<dbReference type="CDD" id="cd00051">
    <property type="entry name" value="EFh"/>
    <property type="match status" value="1"/>
</dbReference>
<keyword evidence="17" id="KW-1185">Reference proteome</keyword>
<evidence type="ECO:0000256" key="3">
    <source>
        <dbReference type="ARBA" id="ARBA00007828"/>
    </source>
</evidence>
<dbReference type="GeneID" id="100210937"/>
<comment type="similarity">
    <text evidence="2">Belongs to the mitochondrial carrier (TC 2.A.29) family.</text>
</comment>
<dbReference type="PRINTS" id="PR00926">
    <property type="entry name" value="MITOCARRIER"/>
</dbReference>
<keyword evidence="10" id="KW-0496">Mitochondrion</keyword>
<keyword evidence="9" id="KW-1133">Transmembrane helix</keyword>
<dbReference type="InterPro" id="IPR011992">
    <property type="entry name" value="EF-hand-dom_pair"/>
</dbReference>
<feature type="domain" description="EF-hand" evidence="16">
    <location>
        <begin position="98"/>
        <end position="133"/>
    </location>
</feature>
<evidence type="ECO:0000256" key="11">
    <source>
        <dbReference type="ARBA" id="ARBA00023136"/>
    </source>
</evidence>
<dbReference type="Gene3D" id="1.10.238.10">
    <property type="entry name" value="EF-hand"/>
    <property type="match status" value="1"/>
</dbReference>
<feature type="repeat" description="Solcar" evidence="15">
    <location>
        <begin position="437"/>
        <end position="519"/>
    </location>
</feature>
<comment type="subcellular location">
    <subcellularLocation>
        <location evidence="1">Mitochondrion inner membrane</location>
        <topology evidence="1">Multi-pass membrane protein</topology>
    </subcellularLocation>
</comment>
<keyword evidence="6" id="KW-0677">Repeat</keyword>
<evidence type="ECO:0000313" key="18">
    <source>
        <dbReference type="RefSeq" id="XP_065665065.1"/>
    </source>
</evidence>
<evidence type="ECO:0000256" key="1">
    <source>
        <dbReference type="ARBA" id="ARBA00004448"/>
    </source>
</evidence>
<sequence length="683" mass="76866">MIFKMLLQQASCEAPLYDYAVKKADPKDLRTVFNKYATIEKDGERFMSPTALVRDFLLMDGAFANEKTLSLLSGVVNQSKDGLISFHEFQAFETLLCKPDAKFRVVFEMFDKNRKGSVTFDEFKKVFDSQLNAQKYPFNYESEFIKNYFGAEKDVQVNYHEFTQLITDLNKEYMKQLFQQKAGQNNFITAAQLVEIMKVGCSHKLSQFTLDNIMAMVMTEATSNRVSFIYFSAFYDLLNNFDLVEKILQNVDDNSKYKEISKEQLLLASQRYPQISPLQIDILFDILNASHPDKSTVSRIESKKLLPKVDPMSVFSKIHQHQIYEDEVQIEQPLINSIAESGYRFFLGSLAGASGAAFVYPIDLVKTRMQNQRSVIPSERMYQNSFDCFRKVVANEGIAGLYRGLIPQLIGVSPEKAIKLTTNDTVRKYFTDKDGEIRLIGEILAGGCGGGAQVMFTNPIEIVKIRMQVAGELGVRPSALELCRELGFTGLYKGARACFLRDIPFSAIYFPCYAHFKKSSADHNGYNNPLSLLLSAAAAGVPAAYLCTPADVIKTRLQVKARRGQQTYRGVIDCARKIYVEEGGTAFFKGGPARVLRSSPQFGVTLMVYEMLQRFLYIDFGGGYTKTEVTPENPEVSLHPEHIGGLRLAVSTFSGIETRFGLMLPKFNDPPKLASKTPMKVST</sequence>
<evidence type="ECO:0000256" key="13">
    <source>
        <dbReference type="ARBA" id="ARBA00023262"/>
    </source>
</evidence>